<feature type="compositionally biased region" description="Basic and acidic residues" evidence="1">
    <location>
        <begin position="1"/>
        <end position="11"/>
    </location>
</feature>
<dbReference type="Proteomes" id="UP000199501">
    <property type="component" value="Unassembled WGS sequence"/>
</dbReference>
<dbReference type="EMBL" id="FMZZ01000002">
    <property type="protein sequence ID" value="SDC51721.1"/>
    <property type="molecule type" value="Genomic_DNA"/>
</dbReference>
<dbReference type="STRING" id="1271860.SAMN05216174_102421"/>
<feature type="compositionally biased region" description="Basic and acidic residues" evidence="1">
    <location>
        <begin position="26"/>
        <end position="48"/>
    </location>
</feature>
<protein>
    <submittedName>
        <fullName evidence="2">Uncharacterized protein</fullName>
    </submittedName>
</protein>
<keyword evidence="3" id="KW-1185">Reference proteome</keyword>
<proteinExistence type="predicted"/>
<name>A0A1G6M8F6_9PSEU</name>
<reference evidence="3" key="1">
    <citation type="submission" date="2016-10" db="EMBL/GenBank/DDBJ databases">
        <authorList>
            <person name="Varghese N."/>
            <person name="Submissions S."/>
        </authorList>
    </citation>
    <scope>NUCLEOTIDE SEQUENCE [LARGE SCALE GENOMIC DNA]</scope>
    <source>
        <strain evidence="3">IBRC-M 10403</strain>
    </source>
</reference>
<organism evidence="2 3">
    <name type="scientific">Actinokineospora iranica</name>
    <dbReference type="NCBI Taxonomy" id="1271860"/>
    <lineage>
        <taxon>Bacteria</taxon>
        <taxon>Bacillati</taxon>
        <taxon>Actinomycetota</taxon>
        <taxon>Actinomycetes</taxon>
        <taxon>Pseudonocardiales</taxon>
        <taxon>Pseudonocardiaceae</taxon>
        <taxon>Actinokineospora</taxon>
    </lineage>
</organism>
<gene>
    <name evidence="2" type="ORF">SAMN05216174_102421</name>
</gene>
<evidence type="ECO:0000313" key="3">
    <source>
        <dbReference type="Proteomes" id="UP000199501"/>
    </source>
</evidence>
<sequence>MAEHPHSEQARRPPPAAGMTGANHADTADRLRDHKQAANHGDDHRRPR</sequence>
<feature type="region of interest" description="Disordered" evidence="1">
    <location>
        <begin position="1"/>
        <end position="48"/>
    </location>
</feature>
<evidence type="ECO:0000256" key="1">
    <source>
        <dbReference type="SAM" id="MobiDB-lite"/>
    </source>
</evidence>
<evidence type="ECO:0000313" key="2">
    <source>
        <dbReference type="EMBL" id="SDC51721.1"/>
    </source>
</evidence>
<accession>A0A1G6M8F6</accession>
<dbReference type="AlphaFoldDB" id="A0A1G6M8F6"/>